<gene>
    <name evidence="2" type="ORF">S01H4_64241</name>
</gene>
<feature type="domain" description="Aldehyde ferredoxin oxidoreductase N-terminal" evidence="1">
    <location>
        <begin position="7"/>
        <end position="102"/>
    </location>
</feature>
<dbReference type="SMART" id="SM00790">
    <property type="entry name" value="AFOR_N"/>
    <property type="match status" value="1"/>
</dbReference>
<dbReference type="InterPro" id="IPR051919">
    <property type="entry name" value="W-dependent_AOR"/>
</dbReference>
<evidence type="ECO:0000313" key="2">
    <source>
        <dbReference type="EMBL" id="GAH08642.1"/>
    </source>
</evidence>
<dbReference type="GO" id="GO:0016625">
    <property type="term" value="F:oxidoreductase activity, acting on the aldehyde or oxo group of donors, iron-sulfur protein as acceptor"/>
    <property type="evidence" value="ECO:0007669"/>
    <property type="project" value="InterPro"/>
</dbReference>
<sequence length="103" mass="11164">MTMAKGYNGKVLFVDLTSGSIKEESLPEKTYRDFIGGQGLGARILYERMRPKADPLGPDNMLGFLVGPLTGTGIHGAKVSYSGCKGWYRIKTTSYGVIESSKP</sequence>
<feature type="non-terminal residue" evidence="2">
    <location>
        <position position="103"/>
    </location>
</feature>
<proteinExistence type="predicted"/>
<evidence type="ECO:0000259" key="1">
    <source>
        <dbReference type="SMART" id="SM00790"/>
    </source>
</evidence>
<dbReference type="InterPro" id="IPR036503">
    <property type="entry name" value="Ald_Fedxn_OxRdtase_N_sf"/>
</dbReference>
<dbReference type="AlphaFoldDB" id="X1CLL9"/>
<name>X1CLL9_9ZZZZ</name>
<organism evidence="2">
    <name type="scientific">marine sediment metagenome</name>
    <dbReference type="NCBI Taxonomy" id="412755"/>
    <lineage>
        <taxon>unclassified sequences</taxon>
        <taxon>metagenomes</taxon>
        <taxon>ecological metagenomes</taxon>
    </lineage>
</organism>
<dbReference type="GO" id="GO:0051536">
    <property type="term" value="F:iron-sulfur cluster binding"/>
    <property type="evidence" value="ECO:0007669"/>
    <property type="project" value="InterPro"/>
</dbReference>
<accession>X1CLL9</accession>
<reference evidence="2" key="1">
    <citation type="journal article" date="2014" name="Front. Microbiol.">
        <title>High frequency of phylogenetically diverse reductive dehalogenase-homologous genes in deep subseafloor sedimentary metagenomes.</title>
        <authorList>
            <person name="Kawai M."/>
            <person name="Futagami T."/>
            <person name="Toyoda A."/>
            <person name="Takaki Y."/>
            <person name="Nishi S."/>
            <person name="Hori S."/>
            <person name="Arai W."/>
            <person name="Tsubouchi T."/>
            <person name="Morono Y."/>
            <person name="Uchiyama I."/>
            <person name="Ito T."/>
            <person name="Fujiyama A."/>
            <person name="Inagaki F."/>
            <person name="Takami H."/>
        </authorList>
    </citation>
    <scope>NUCLEOTIDE SEQUENCE</scope>
    <source>
        <strain evidence="2">Expedition CK06-06</strain>
    </source>
</reference>
<dbReference type="PANTHER" id="PTHR30038:SF0">
    <property type="entry name" value="TUNGSTEN-CONTAINING ALDEHYDE FERREDOXIN OXIDOREDUCTASE"/>
    <property type="match status" value="1"/>
</dbReference>
<dbReference type="Gene3D" id="3.60.9.10">
    <property type="entry name" value="Aldehyde ferredoxin oxidoreductase, N-terminal domain"/>
    <property type="match status" value="1"/>
</dbReference>
<dbReference type="InterPro" id="IPR013983">
    <property type="entry name" value="Ald_Fedxn_OxRdtase_N"/>
</dbReference>
<protein>
    <recommendedName>
        <fullName evidence="1">Aldehyde ferredoxin oxidoreductase N-terminal domain-containing protein</fullName>
    </recommendedName>
</protein>
<dbReference type="EMBL" id="BART01038893">
    <property type="protein sequence ID" value="GAH08642.1"/>
    <property type="molecule type" value="Genomic_DNA"/>
</dbReference>
<dbReference type="Pfam" id="PF02730">
    <property type="entry name" value="AFOR_N"/>
    <property type="match status" value="1"/>
</dbReference>
<comment type="caution">
    <text evidence="2">The sequence shown here is derived from an EMBL/GenBank/DDBJ whole genome shotgun (WGS) entry which is preliminary data.</text>
</comment>
<dbReference type="PANTHER" id="PTHR30038">
    <property type="entry name" value="ALDEHYDE FERREDOXIN OXIDOREDUCTASE"/>
    <property type="match status" value="1"/>
</dbReference>
<dbReference type="SUPFAM" id="SSF56228">
    <property type="entry name" value="Aldehyde ferredoxin oxidoreductase, N-terminal domain"/>
    <property type="match status" value="1"/>
</dbReference>